<evidence type="ECO:0000313" key="2">
    <source>
        <dbReference type="EMBL" id="MFC7298672.1"/>
    </source>
</evidence>
<dbReference type="InterPro" id="IPR038142">
    <property type="entry name" value="Cytochrome_P460_sp"/>
</dbReference>
<protein>
    <submittedName>
        <fullName evidence="2">Cytochrome P460 family protein</fullName>
    </submittedName>
</protein>
<dbReference type="CDD" id="cd20750">
    <property type="entry name" value="cyt_c_I"/>
    <property type="match status" value="1"/>
</dbReference>
<dbReference type="Pfam" id="PF16694">
    <property type="entry name" value="Cytochrome_P460"/>
    <property type="match status" value="1"/>
</dbReference>
<organism evidence="2 3">
    <name type="scientific">Herminiimonas aquatilis</name>
    <dbReference type="NCBI Taxonomy" id="345342"/>
    <lineage>
        <taxon>Bacteria</taxon>
        <taxon>Pseudomonadati</taxon>
        <taxon>Pseudomonadota</taxon>
        <taxon>Betaproteobacteria</taxon>
        <taxon>Burkholderiales</taxon>
        <taxon>Oxalobacteraceae</taxon>
        <taxon>Herminiimonas</taxon>
    </lineage>
</organism>
<evidence type="ECO:0000313" key="3">
    <source>
        <dbReference type="Proteomes" id="UP001596379"/>
    </source>
</evidence>
<dbReference type="RefSeq" id="WP_012078814.1">
    <property type="nucleotide sequence ID" value="NZ_JBHTCC010000002.1"/>
</dbReference>
<evidence type="ECO:0000259" key="1">
    <source>
        <dbReference type="Pfam" id="PF16694"/>
    </source>
</evidence>
<dbReference type="Proteomes" id="UP001596379">
    <property type="component" value="Unassembled WGS sequence"/>
</dbReference>
<sequence>MRIIGALGVALIGLFISVDGTAYGQTTTHSQFGATTAAVVDDKGNMHVPADYQTTYQILGTWAVATDNGVGSKEMHVVYASPGVIAAYRKTGHYPDGAVLVKEIHKTATKPMTTGTVSSADALVGWFVMVKDDVGRFPKNKLWGDGWGWAWFNAADSKVTTSTDYKKDCLSCHVPAQASDWIYSYGYPPLKR</sequence>
<dbReference type="Gene3D" id="3.50.70.20">
    <property type="entry name" value="Cytochrome P460"/>
    <property type="match status" value="1"/>
</dbReference>
<accession>A0ABW2J5Q0</accession>
<reference evidence="3" key="1">
    <citation type="journal article" date="2019" name="Int. J. Syst. Evol. Microbiol.">
        <title>The Global Catalogue of Microorganisms (GCM) 10K type strain sequencing project: providing services to taxonomists for standard genome sequencing and annotation.</title>
        <authorList>
            <consortium name="The Broad Institute Genomics Platform"/>
            <consortium name="The Broad Institute Genome Sequencing Center for Infectious Disease"/>
            <person name="Wu L."/>
            <person name="Ma J."/>
        </authorList>
    </citation>
    <scope>NUCLEOTIDE SEQUENCE [LARGE SCALE GENOMIC DNA]</scope>
    <source>
        <strain evidence="3">CCUG 36956</strain>
    </source>
</reference>
<gene>
    <name evidence="2" type="ORF">ACFQO0_09515</name>
</gene>
<feature type="domain" description="Cytochrome P460" evidence="1">
    <location>
        <begin position="49"/>
        <end position="184"/>
    </location>
</feature>
<keyword evidence="3" id="KW-1185">Reference proteome</keyword>
<proteinExistence type="predicted"/>
<comment type="caution">
    <text evidence="2">The sequence shown here is derived from an EMBL/GenBank/DDBJ whole genome shotgun (WGS) entry which is preliminary data.</text>
</comment>
<name>A0ABW2J5Q0_9BURK</name>
<dbReference type="InterPro" id="IPR032033">
    <property type="entry name" value="Cytochrome_P460"/>
</dbReference>
<dbReference type="EMBL" id="JBHTCC010000002">
    <property type="protein sequence ID" value="MFC7298672.1"/>
    <property type="molecule type" value="Genomic_DNA"/>
</dbReference>